<name>A0A0U3NFA9_9BURK</name>
<feature type="region of interest" description="Disordered" evidence="1">
    <location>
        <begin position="142"/>
        <end position="244"/>
    </location>
</feature>
<gene>
    <name evidence="2" type="ORF">RD2015_2639</name>
</gene>
<dbReference type="Proteomes" id="UP000060699">
    <property type="component" value="Chromosome"/>
</dbReference>
<dbReference type="AlphaFoldDB" id="A0A0U3NFA9"/>
<evidence type="ECO:0000313" key="3">
    <source>
        <dbReference type="Proteomes" id="UP000060699"/>
    </source>
</evidence>
<dbReference type="EMBL" id="CP013729">
    <property type="protein sequence ID" value="ALV07104.1"/>
    <property type="molecule type" value="Genomic_DNA"/>
</dbReference>
<protein>
    <submittedName>
        <fullName evidence="2">FHA domain containing protein</fullName>
    </submittedName>
</protein>
<dbReference type="Gene3D" id="2.60.200.20">
    <property type="match status" value="1"/>
</dbReference>
<evidence type="ECO:0000256" key="1">
    <source>
        <dbReference type="SAM" id="MobiDB-lite"/>
    </source>
</evidence>
<dbReference type="NCBIfam" id="TIGR03354">
    <property type="entry name" value="VI_FHA"/>
    <property type="match status" value="1"/>
</dbReference>
<dbReference type="Pfam" id="PF00498">
    <property type="entry name" value="FHA"/>
    <property type="match status" value="1"/>
</dbReference>
<dbReference type="SMART" id="SM00240">
    <property type="entry name" value="FHA"/>
    <property type="match status" value="1"/>
</dbReference>
<feature type="compositionally biased region" description="Low complexity" evidence="1">
    <location>
        <begin position="371"/>
        <end position="390"/>
    </location>
</feature>
<feature type="region of interest" description="Disordered" evidence="1">
    <location>
        <begin position="321"/>
        <end position="390"/>
    </location>
</feature>
<dbReference type="PATRIC" id="fig|76731.3.peg.2700"/>
<accession>A0A0U3NFA9</accession>
<dbReference type="RefSeq" id="WP_170156666.1">
    <property type="nucleotide sequence ID" value="NZ_CP013729.1"/>
</dbReference>
<dbReference type="InterPro" id="IPR017735">
    <property type="entry name" value="T6SS_FHA"/>
</dbReference>
<reference evidence="2 3" key="1">
    <citation type="submission" date="2015-12" db="EMBL/GenBank/DDBJ databases">
        <title>Complete genome of Roseateles depolymerans KCTC 42856.</title>
        <authorList>
            <person name="Kim K.M."/>
        </authorList>
    </citation>
    <scope>NUCLEOTIDE SEQUENCE [LARGE SCALE GENOMIC DNA]</scope>
    <source>
        <strain evidence="2 3">KCTC 42856</strain>
    </source>
</reference>
<feature type="compositionally biased region" description="Low complexity" evidence="1">
    <location>
        <begin position="159"/>
        <end position="184"/>
    </location>
</feature>
<feature type="region of interest" description="Disordered" evidence="1">
    <location>
        <begin position="431"/>
        <end position="486"/>
    </location>
</feature>
<evidence type="ECO:0000313" key="2">
    <source>
        <dbReference type="EMBL" id="ALV07104.1"/>
    </source>
</evidence>
<dbReference type="Pfam" id="PF20232">
    <property type="entry name" value="T6SS_FHA_C"/>
    <property type="match status" value="1"/>
</dbReference>
<dbReference type="SUPFAM" id="SSF49879">
    <property type="entry name" value="SMAD/FHA domain"/>
    <property type="match status" value="1"/>
</dbReference>
<dbReference type="InterPro" id="IPR008984">
    <property type="entry name" value="SMAD_FHA_dom_sf"/>
</dbReference>
<feature type="compositionally biased region" description="Pro residues" evidence="1">
    <location>
        <begin position="431"/>
        <end position="441"/>
    </location>
</feature>
<keyword evidence="3" id="KW-1185">Reference proteome</keyword>
<dbReference type="CDD" id="cd00060">
    <property type="entry name" value="FHA"/>
    <property type="match status" value="1"/>
</dbReference>
<dbReference type="InterPro" id="IPR046883">
    <property type="entry name" value="T6SS_FHA_C"/>
</dbReference>
<feature type="compositionally biased region" description="Low complexity" evidence="1">
    <location>
        <begin position="477"/>
        <end position="486"/>
    </location>
</feature>
<dbReference type="KEGG" id="rdp:RD2015_2639"/>
<dbReference type="STRING" id="76731.RD2015_2639"/>
<sequence length="686" mass="69837">MTLTLRAVSLNDLPLTQPITAQFGPQGGTIGRADGNTLALPDPERHISRQQAEIRPSGDGYLILNTGSANPITVAGQSLAQGQSLPVRDRDEIRMGGYLLQVSIAPVADTNMMLSPRADGAVPPAQRVASAPAFGTAPPAAALDGFGSGRPLPPPLPASDPFADLLGGSAGSAGSASNSGSSGNPFADLLGAPPPPAPRTAFGQTHKTAPVAAPAPTAALLPDDFDPFAPPPSPARSPAAAASSSGGFDFGGLGAPVAAPAVPRAHQDFSVSGGGAFGDLIPSSGGGASSLDDMFGLQPGGSSSADPLAGFMAGATQGLGDASSGGVPTDPLALFGDAPVKPSHSEPVTPALADHTSALNSSFRPPEVRQTATAGRPAGAATTPPSGAATLPILAPSATIGSPSSASTILLDAFPPDALAPPAAALPPHLPPALAPVPPTPSDIATPMFMDSEAGGLVSSPPSPRPAARPQPPSQPQQPAGPADPTTAAALWQAFSEGAGIRFDPAQGMTPELMRVIGQLLRSSVDGTLQMMAVRAATKHELRAQVTVIRSRDNNPLKFSPDAQAALEQLLQPPVRGFLPGPAAMSDAMHDLVGHTIGTMAGTRAALEGVLGRFKPEMLESKLTSRSMLDSVLTLNRKAKLWELYLQHFESIREEAQEDFHNLFGKAFLEAYEEQLERLNQRKTAA</sequence>
<feature type="compositionally biased region" description="Low complexity" evidence="1">
    <location>
        <begin position="208"/>
        <end position="222"/>
    </location>
</feature>
<feature type="compositionally biased region" description="Pro residues" evidence="1">
    <location>
        <begin position="461"/>
        <end position="476"/>
    </location>
</feature>
<proteinExistence type="predicted"/>
<dbReference type="InterPro" id="IPR000253">
    <property type="entry name" value="FHA_dom"/>
</dbReference>
<organism evidence="2 3">
    <name type="scientific">Roseateles depolymerans</name>
    <dbReference type="NCBI Taxonomy" id="76731"/>
    <lineage>
        <taxon>Bacteria</taxon>
        <taxon>Pseudomonadati</taxon>
        <taxon>Pseudomonadota</taxon>
        <taxon>Betaproteobacteria</taxon>
        <taxon>Burkholderiales</taxon>
        <taxon>Sphaerotilaceae</taxon>
        <taxon>Roseateles</taxon>
    </lineage>
</organism>